<dbReference type="SUPFAM" id="SSF57667">
    <property type="entry name" value="beta-beta-alpha zinc fingers"/>
    <property type="match status" value="1"/>
</dbReference>
<sequence>MNFKGSCSRNRYSSPKPFPCDKCDRAYKNKSSLTRHQIVECGKLPQFICRTCNKGFKQKGNFQRHNSKIHGHIFLLGS</sequence>
<dbReference type="Pfam" id="PF00096">
    <property type="entry name" value="zf-C2H2"/>
    <property type="match status" value="2"/>
</dbReference>
<dbReference type="OrthoDB" id="407106at2759"/>
<keyword evidence="2" id="KW-0677">Repeat</keyword>
<dbReference type="PROSITE" id="PS50157">
    <property type="entry name" value="ZINC_FINGER_C2H2_2"/>
    <property type="match status" value="2"/>
</dbReference>
<dbReference type="GeneID" id="107964003"/>
<dbReference type="KEGG" id="ame:107964003"/>
<dbReference type="PROSITE" id="PS00028">
    <property type="entry name" value="ZINC_FINGER_C2H2_1"/>
    <property type="match status" value="1"/>
</dbReference>
<dbReference type="GO" id="GO:0008270">
    <property type="term" value="F:zinc ion binding"/>
    <property type="evidence" value="ECO:0007669"/>
    <property type="project" value="UniProtKB-KW"/>
</dbReference>
<evidence type="ECO:0000259" key="6">
    <source>
        <dbReference type="PROSITE" id="PS50157"/>
    </source>
</evidence>
<dbReference type="InterPro" id="IPR013087">
    <property type="entry name" value="Znf_C2H2_type"/>
</dbReference>
<dbReference type="SMART" id="SM00355">
    <property type="entry name" value="ZnF_C2H2"/>
    <property type="match status" value="2"/>
</dbReference>
<dbReference type="InterPro" id="IPR036236">
    <property type="entry name" value="Znf_C2H2_sf"/>
</dbReference>
<dbReference type="EnsemblMetazoa" id="XM_016913878">
    <property type="protein sequence ID" value="XP_016769367"/>
    <property type="gene ID" value="LOC107964003"/>
</dbReference>
<evidence type="ECO:0000313" key="9">
    <source>
        <dbReference type="RefSeq" id="XP_016769367.1"/>
    </source>
</evidence>
<reference evidence="9" key="2">
    <citation type="submission" date="2025-04" db="UniProtKB">
        <authorList>
            <consortium name="RefSeq"/>
        </authorList>
    </citation>
    <scope>IDENTIFICATION</scope>
    <source>
        <strain evidence="9">DH4</strain>
        <tissue evidence="9">Whole body</tissue>
    </source>
</reference>
<keyword evidence="1" id="KW-0479">Metal-binding</keyword>
<evidence type="ECO:0000313" key="7">
    <source>
        <dbReference type="EnsemblMetazoa" id="XP_016769367"/>
    </source>
</evidence>
<keyword evidence="3 5" id="KW-0863">Zinc-finger</keyword>
<organism evidence="7">
    <name type="scientific">Apis mellifera</name>
    <name type="common">Honeybee</name>
    <dbReference type="NCBI Taxonomy" id="7460"/>
    <lineage>
        <taxon>Eukaryota</taxon>
        <taxon>Metazoa</taxon>
        <taxon>Ecdysozoa</taxon>
        <taxon>Arthropoda</taxon>
        <taxon>Hexapoda</taxon>
        <taxon>Insecta</taxon>
        <taxon>Pterygota</taxon>
        <taxon>Neoptera</taxon>
        <taxon>Endopterygota</taxon>
        <taxon>Hymenoptera</taxon>
        <taxon>Apocrita</taxon>
        <taxon>Aculeata</taxon>
        <taxon>Apoidea</taxon>
        <taxon>Anthophila</taxon>
        <taxon>Apidae</taxon>
        <taxon>Apis</taxon>
    </lineage>
</organism>
<dbReference type="RefSeq" id="XP_016769367.1">
    <property type="nucleotide sequence ID" value="XM_016913878.2"/>
</dbReference>
<dbReference type="AlphaFoldDB" id="A0A7M7IGE2"/>
<evidence type="ECO:0000256" key="5">
    <source>
        <dbReference type="PROSITE-ProRule" id="PRU00042"/>
    </source>
</evidence>
<dbReference type="FunFam" id="3.30.160.60:FF:000710">
    <property type="entry name" value="Zinc finger protein 768"/>
    <property type="match status" value="1"/>
</dbReference>
<accession>A0A7M7IGE2</accession>
<gene>
    <name evidence="7" type="primary">107964003</name>
    <name evidence="9" type="synonym">LOC107964003</name>
</gene>
<name>A0A7M7IGE2_APIME</name>
<feature type="domain" description="C2H2-type" evidence="6">
    <location>
        <begin position="47"/>
        <end position="70"/>
    </location>
</feature>
<proteinExistence type="predicted"/>
<evidence type="ECO:0000256" key="4">
    <source>
        <dbReference type="ARBA" id="ARBA00022833"/>
    </source>
</evidence>
<accession>A0A8B7KLL5</accession>
<evidence type="ECO:0000256" key="3">
    <source>
        <dbReference type="ARBA" id="ARBA00022771"/>
    </source>
</evidence>
<evidence type="ECO:0000256" key="1">
    <source>
        <dbReference type="ARBA" id="ARBA00022723"/>
    </source>
</evidence>
<protein>
    <submittedName>
        <fullName evidence="9">Zinc finger protein 169</fullName>
    </submittedName>
</protein>
<dbReference type="OMA" id="IRSNWIR"/>
<dbReference type="Proteomes" id="UP000005203">
    <property type="component" value="Linkage group LG9"/>
</dbReference>
<feature type="domain" description="C2H2-type" evidence="6">
    <location>
        <begin position="18"/>
        <end position="45"/>
    </location>
</feature>
<reference evidence="7" key="1">
    <citation type="submission" date="2021-01" db="UniProtKB">
        <authorList>
            <consortium name="EnsemblMetazoa"/>
        </authorList>
    </citation>
    <scope>IDENTIFICATION</scope>
    <source>
        <strain evidence="7">DH4</strain>
    </source>
</reference>
<dbReference type="Gene3D" id="3.30.160.60">
    <property type="entry name" value="Classic Zinc Finger"/>
    <property type="match status" value="1"/>
</dbReference>
<keyword evidence="8" id="KW-1185">Reference proteome</keyword>
<keyword evidence="4" id="KW-0862">Zinc</keyword>
<evidence type="ECO:0000313" key="8">
    <source>
        <dbReference type="Proteomes" id="UP000005203"/>
    </source>
</evidence>
<evidence type="ECO:0000256" key="2">
    <source>
        <dbReference type="ARBA" id="ARBA00022737"/>
    </source>
</evidence>